<dbReference type="HOGENOM" id="CLU_2322790_0_0_1"/>
<dbReference type="OMA" id="LVEYKAM"/>
<dbReference type="AlphaFoldDB" id="B4G445"/>
<accession>B4G445</accession>
<organism evidence="2">
    <name type="scientific">Drosophila persimilis</name>
    <name type="common">Fruit fly</name>
    <dbReference type="NCBI Taxonomy" id="7234"/>
    <lineage>
        <taxon>Eukaryota</taxon>
        <taxon>Metazoa</taxon>
        <taxon>Ecdysozoa</taxon>
        <taxon>Arthropoda</taxon>
        <taxon>Hexapoda</taxon>
        <taxon>Insecta</taxon>
        <taxon>Pterygota</taxon>
        <taxon>Neoptera</taxon>
        <taxon>Endopterygota</taxon>
        <taxon>Diptera</taxon>
        <taxon>Brachycera</taxon>
        <taxon>Muscomorpha</taxon>
        <taxon>Ephydroidea</taxon>
        <taxon>Drosophilidae</taxon>
        <taxon>Drosophila</taxon>
        <taxon>Sophophora</taxon>
    </lineage>
</organism>
<reference evidence="1 2" key="1">
    <citation type="journal article" date="2007" name="Nature">
        <title>Evolution of genes and genomes on the Drosophila phylogeny.</title>
        <authorList>
            <consortium name="Drosophila 12 Genomes Consortium"/>
            <person name="Clark A.G."/>
            <person name="Eisen M.B."/>
            <person name="Smith D.R."/>
            <person name="Bergman C.M."/>
            <person name="Oliver B."/>
            <person name="Markow T.A."/>
            <person name="Kaufman T.C."/>
            <person name="Kellis M."/>
            <person name="Gelbart W."/>
            <person name="Iyer V.N."/>
            <person name="Pollard D.A."/>
            <person name="Sackton T.B."/>
            <person name="Larracuente A.M."/>
            <person name="Singh N.D."/>
            <person name="Abad J.P."/>
            <person name="Abt D.N."/>
            <person name="Adryan B."/>
            <person name="Aguade M."/>
            <person name="Akashi H."/>
            <person name="Anderson W.W."/>
            <person name="Aquadro C.F."/>
            <person name="Ardell D.H."/>
            <person name="Arguello R."/>
            <person name="Artieri C.G."/>
            <person name="Barbash D.A."/>
            <person name="Barker D."/>
            <person name="Barsanti P."/>
            <person name="Batterham P."/>
            <person name="Batzoglou S."/>
            <person name="Begun D."/>
            <person name="Bhutkar A."/>
            <person name="Blanco E."/>
            <person name="Bosak S.A."/>
            <person name="Bradley R.K."/>
            <person name="Brand A.D."/>
            <person name="Brent M.R."/>
            <person name="Brooks A.N."/>
            <person name="Brown R.H."/>
            <person name="Butlin R.K."/>
            <person name="Caggese C."/>
            <person name="Calvi B.R."/>
            <person name="Bernardo de Carvalho A."/>
            <person name="Caspi A."/>
            <person name="Castrezana S."/>
            <person name="Celniker S.E."/>
            <person name="Chang J.L."/>
            <person name="Chapple C."/>
            <person name="Chatterji S."/>
            <person name="Chinwalla A."/>
            <person name="Civetta A."/>
            <person name="Clifton S.W."/>
            <person name="Comeron J.M."/>
            <person name="Costello J.C."/>
            <person name="Coyne J.A."/>
            <person name="Daub J."/>
            <person name="David R.G."/>
            <person name="Delcher A.L."/>
            <person name="Delehaunty K."/>
            <person name="Do C.B."/>
            <person name="Ebling H."/>
            <person name="Edwards K."/>
            <person name="Eickbush T."/>
            <person name="Evans J.D."/>
            <person name="Filipski A."/>
            <person name="Findeiss S."/>
            <person name="Freyhult E."/>
            <person name="Fulton L."/>
            <person name="Fulton R."/>
            <person name="Garcia A.C."/>
            <person name="Gardiner A."/>
            <person name="Garfield D.A."/>
            <person name="Garvin B.E."/>
            <person name="Gibson G."/>
            <person name="Gilbert D."/>
            <person name="Gnerre S."/>
            <person name="Godfrey J."/>
            <person name="Good R."/>
            <person name="Gotea V."/>
            <person name="Gravely B."/>
            <person name="Greenberg A.J."/>
            <person name="Griffiths-Jones S."/>
            <person name="Gross S."/>
            <person name="Guigo R."/>
            <person name="Gustafson E.A."/>
            <person name="Haerty W."/>
            <person name="Hahn M.W."/>
            <person name="Halligan D.L."/>
            <person name="Halpern A.L."/>
            <person name="Halter G.M."/>
            <person name="Han M.V."/>
            <person name="Heger A."/>
            <person name="Hillier L."/>
            <person name="Hinrichs A.S."/>
            <person name="Holmes I."/>
            <person name="Hoskins R.A."/>
            <person name="Hubisz M.J."/>
            <person name="Hultmark D."/>
            <person name="Huntley M.A."/>
            <person name="Jaffe D.B."/>
            <person name="Jagadeeshan S."/>
            <person name="Jeck W.R."/>
            <person name="Johnson J."/>
            <person name="Jones C.D."/>
            <person name="Jordan W.C."/>
            <person name="Karpen G.H."/>
            <person name="Kataoka E."/>
            <person name="Keightley P.D."/>
            <person name="Kheradpour P."/>
            <person name="Kirkness E.F."/>
            <person name="Koerich L.B."/>
            <person name="Kristiansen K."/>
            <person name="Kudrna D."/>
            <person name="Kulathinal R.J."/>
            <person name="Kumar S."/>
            <person name="Kwok R."/>
            <person name="Lander E."/>
            <person name="Langley C.H."/>
            <person name="Lapoint R."/>
            <person name="Lazzaro B.P."/>
            <person name="Lee S.J."/>
            <person name="Levesque L."/>
            <person name="Li R."/>
            <person name="Lin C.F."/>
            <person name="Lin M.F."/>
            <person name="Lindblad-Toh K."/>
            <person name="Llopart A."/>
            <person name="Long M."/>
            <person name="Low L."/>
            <person name="Lozovsky E."/>
            <person name="Lu J."/>
            <person name="Luo M."/>
            <person name="Machado C.A."/>
            <person name="Makalowski W."/>
            <person name="Marzo M."/>
            <person name="Matsuda M."/>
            <person name="Matzkin L."/>
            <person name="McAllister B."/>
            <person name="McBride C.S."/>
            <person name="McKernan B."/>
            <person name="McKernan K."/>
            <person name="Mendez-Lago M."/>
            <person name="Minx P."/>
            <person name="Mollenhauer M.U."/>
            <person name="Montooth K."/>
            <person name="Mount S.M."/>
            <person name="Mu X."/>
            <person name="Myers E."/>
            <person name="Negre B."/>
            <person name="Newfeld S."/>
            <person name="Nielsen R."/>
            <person name="Noor M.A."/>
            <person name="O'Grady P."/>
            <person name="Pachter L."/>
            <person name="Papaceit M."/>
            <person name="Parisi M.J."/>
            <person name="Parisi M."/>
            <person name="Parts L."/>
            <person name="Pedersen J.S."/>
            <person name="Pesole G."/>
            <person name="Phillippy A.M."/>
            <person name="Ponting C.P."/>
            <person name="Pop M."/>
            <person name="Porcelli D."/>
            <person name="Powell J.R."/>
            <person name="Prohaska S."/>
            <person name="Pruitt K."/>
            <person name="Puig M."/>
            <person name="Quesneville H."/>
            <person name="Ram K.R."/>
            <person name="Rand D."/>
            <person name="Rasmussen M.D."/>
            <person name="Reed L.K."/>
            <person name="Reenan R."/>
            <person name="Reily A."/>
            <person name="Remington K.A."/>
            <person name="Rieger T.T."/>
            <person name="Ritchie M.G."/>
            <person name="Robin C."/>
            <person name="Rogers Y.H."/>
            <person name="Rohde C."/>
            <person name="Rozas J."/>
            <person name="Rubenfield M.J."/>
            <person name="Ruiz A."/>
            <person name="Russo S."/>
            <person name="Salzberg S.L."/>
            <person name="Sanchez-Gracia A."/>
            <person name="Saranga D.J."/>
            <person name="Sato H."/>
            <person name="Schaeffer S.W."/>
            <person name="Schatz M.C."/>
            <person name="Schlenke T."/>
            <person name="Schwartz R."/>
            <person name="Segarra C."/>
            <person name="Singh R.S."/>
            <person name="Sirot L."/>
            <person name="Sirota M."/>
            <person name="Sisneros N.B."/>
            <person name="Smith C.D."/>
            <person name="Smith T.F."/>
            <person name="Spieth J."/>
            <person name="Stage D.E."/>
            <person name="Stark A."/>
            <person name="Stephan W."/>
            <person name="Strausberg R.L."/>
            <person name="Strempel S."/>
            <person name="Sturgill D."/>
            <person name="Sutton G."/>
            <person name="Sutton G.G."/>
            <person name="Tao W."/>
            <person name="Teichmann S."/>
            <person name="Tobari Y.N."/>
            <person name="Tomimura Y."/>
            <person name="Tsolas J.M."/>
            <person name="Valente V.L."/>
            <person name="Venter E."/>
            <person name="Venter J.C."/>
            <person name="Vicario S."/>
            <person name="Vieira F.G."/>
            <person name="Vilella A.J."/>
            <person name="Villasante A."/>
            <person name="Walenz B."/>
            <person name="Wang J."/>
            <person name="Wasserman M."/>
            <person name="Watts T."/>
            <person name="Wilson D."/>
            <person name="Wilson R.K."/>
            <person name="Wing R.A."/>
            <person name="Wolfner M.F."/>
            <person name="Wong A."/>
            <person name="Wong G.K."/>
            <person name="Wu C.I."/>
            <person name="Wu G."/>
            <person name="Yamamoto D."/>
            <person name="Yang H.P."/>
            <person name="Yang S.P."/>
            <person name="Yorke J.A."/>
            <person name="Yoshida K."/>
            <person name="Zdobnov E."/>
            <person name="Zhang P."/>
            <person name="Zhang Y."/>
            <person name="Zimin A.V."/>
            <person name="Baldwin J."/>
            <person name="Abdouelleil A."/>
            <person name="Abdulkadir J."/>
            <person name="Abebe A."/>
            <person name="Abera B."/>
            <person name="Abreu J."/>
            <person name="Acer S.C."/>
            <person name="Aftuck L."/>
            <person name="Alexander A."/>
            <person name="An P."/>
            <person name="Anderson E."/>
            <person name="Anderson S."/>
            <person name="Arachi H."/>
            <person name="Azer M."/>
            <person name="Bachantsang P."/>
            <person name="Barry A."/>
            <person name="Bayul T."/>
            <person name="Berlin A."/>
            <person name="Bessette D."/>
            <person name="Bloom T."/>
            <person name="Blye J."/>
            <person name="Boguslavskiy L."/>
            <person name="Bonnet C."/>
            <person name="Boukhgalter B."/>
            <person name="Bourzgui I."/>
            <person name="Brown A."/>
            <person name="Cahill P."/>
            <person name="Channer S."/>
            <person name="Cheshatsang Y."/>
            <person name="Chuda L."/>
            <person name="Citroen M."/>
            <person name="Collymore A."/>
            <person name="Cooke P."/>
            <person name="Costello M."/>
            <person name="D'Aco K."/>
            <person name="Daza R."/>
            <person name="De Haan G."/>
            <person name="DeGray S."/>
            <person name="DeMaso C."/>
            <person name="Dhargay N."/>
            <person name="Dooley K."/>
            <person name="Dooley E."/>
            <person name="Doricent M."/>
            <person name="Dorje P."/>
            <person name="Dorjee K."/>
            <person name="Dupes A."/>
            <person name="Elong R."/>
            <person name="Falk J."/>
            <person name="Farina A."/>
            <person name="Faro S."/>
            <person name="Ferguson D."/>
            <person name="Fisher S."/>
            <person name="Foley C.D."/>
            <person name="Franke A."/>
            <person name="Friedrich D."/>
            <person name="Gadbois L."/>
            <person name="Gearin G."/>
            <person name="Gearin C.R."/>
            <person name="Giannoukos G."/>
            <person name="Goode T."/>
            <person name="Graham J."/>
            <person name="Grandbois E."/>
            <person name="Grewal S."/>
            <person name="Gyaltsen K."/>
            <person name="Hafez N."/>
            <person name="Hagos B."/>
            <person name="Hall J."/>
            <person name="Henson C."/>
            <person name="Hollinger A."/>
            <person name="Honan T."/>
            <person name="Huard M.D."/>
            <person name="Hughes L."/>
            <person name="Hurhula B."/>
            <person name="Husby M.E."/>
            <person name="Kamat A."/>
            <person name="Kanga B."/>
            <person name="Kashin S."/>
            <person name="Khazanovich D."/>
            <person name="Kisner P."/>
            <person name="Lance K."/>
            <person name="Lara M."/>
            <person name="Lee W."/>
            <person name="Lennon N."/>
            <person name="Letendre F."/>
            <person name="LeVine R."/>
            <person name="Lipovsky A."/>
            <person name="Liu X."/>
            <person name="Liu J."/>
            <person name="Liu S."/>
            <person name="Lokyitsang T."/>
            <person name="Lokyitsang Y."/>
            <person name="Lubonja R."/>
            <person name="Lui A."/>
            <person name="MacDonald P."/>
            <person name="Magnisalis V."/>
            <person name="Maru K."/>
            <person name="Matthews C."/>
            <person name="McCusker W."/>
            <person name="McDonough S."/>
            <person name="Mehta T."/>
            <person name="Meldrim J."/>
            <person name="Meneus L."/>
            <person name="Mihai O."/>
            <person name="Mihalev A."/>
            <person name="Mihova T."/>
            <person name="Mittelman R."/>
            <person name="Mlenga V."/>
            <person name="Montmayeur A."/>
            <person name="Mulrain L."/>
            <person name="Navidi A."/>
            <person name="Naylor J."/>
            <person name="Negash T."/>
            <person name="Nguyen T."/>
            <person name="Nguyen N."/>
            <person name="Nicol R."/>
            <person name="Norbu C."/>
            <person name="Norbu N."/>
            <person name="Novod N."/>
            <person name="O'Neill B."/>
            <person name="Osman S."/>
            <person name="Markiewicz E."/>
            <person name="Oyono O.L."/>
            <person name="Patti C."/>
            <person name="Phunkhang P."/>
            <person name="Pierre F."/>
            <person name="Priest M."/>
            <person name="Raghuraman S."/>
            <person name="Rege F."/>
            <person name="Reyes R."/>
            <person name="Rise C."/>
            <person name="Rogov P."/>
            <person name="Ross K."/>
            <person name="Ryan E."/>
            <person name="Settipalli S."/>
            <person name="Shea T."/>
            <person name="Sherpa N."/>
            <person name="Shi L."/>
            <person name="Shih D."/>
            <person name="Sparrow T."/>
            <person name="Spaulding J."/>
            <person name="Stalker J."/>
            <person name="Stange-Thomann N."/>
            <person name="Stavropoulos S."/>
            <person name="Stone C."/>
            <person name="Strader C."/>
            <person name="Tesfaye S."/>
            <person name="Thomson T."/>
            <person name="Thoulutsang Y."/>
            <person name="Thoulutsang D."/>
            <person name="Topham K."/>
            <person name="Topping I."/>
            <person name="Tsamla T."/>
            <person name="Vassiliev H."/>
            <person name="Vo A."/>
            <person name="Wangchuk T."/>
            <person name="Wangdi T."/>
            <person name="Weiand M."/>
            <person name="Wilkinson J."/>
            <person name="Wilson A."/>
            <person name="Yadav S."/>
            <person name="Young G."/>
            <person name="Yu Q."/>
            <person name="Zembek L."/>
            <person name="Zhong D."/>
            <person name="Zimmer A."/>
            <person name="Zwirko Z."/>
            <person name="Jaffe D.B."/>
            <person name="Alvarez P."/>
            <person name="Brockman W."/>
            <person name="Butler J."/>
            <person name="Chin C."/>
            <person name="Gnerre S."/>
            <person name="Grabherr M."/>
            <person name="Kleber M."/>
            <person name="Mauceli E."/>
            <person name="MacCallum I."/>
        </authorList>
    </citation>
    <scope>NUCLEOTIDE SEQUENCE [LARGE SCALE GENOMIC DNA]</scope>
    <source>
        <strain evidence="2">MSH-3 / Tucson 14011-0111.49</strain>
    </source>
</reference>
<name>B4G445_DROPE</name>
<evidence type="ECO:0000313" key="2">
    <source>
        <dbReference type="Proteomes" id="UP000008744"/>
    </source>
</evidence>
<sequence>MHQYLLSFVRTLSEQQLLNAVQLITSESRESYLNDGLIFMMHNLRRFEREPFVLIADEFHAKWYWHEKWKLLAIAGFNLDGSNLHYLHMKLALVEDKAM</sequence>
<dbReference type="PhylomeDB" id="B4G445"/>
<dbReference type="Proteomes" id="UP000008744">
    <property type="component" value="Unassembled WGS sequence"/>
</dbReference>
<keyword evidence="2" id="KW-1185">Reference proteome</keyword>
<proteinExistence type="predicted"/>
<protein>
    <submittedName>
        <fullName evidence="1">GL23388</fullName>
    </submittedName>
</protein>
<dbReference type="EMBL" id="CH479179">
    <property type="protein sequence ID" value="EDW24456.1"/>
    <property type="molecule type" value="Genomic_DNA"/>
</dbReference>
<gene>
    <name evidence="1" type="primary">Dper\GL23388</name>
    <name evidence="1" type="ORF">Dper_GL23388</name>
</gene>
<evidence type="ECO:0000313" key="1">
    <source>
        <dbReference type="EMBL" id="EDW24456.1"/>
    </source>
</evidence>